<proteinExistence type="predicted"/>
<dbReference type="HOGENOM" id="CLU_2286959_0_0_7"/>
<accession>Q6AKD5</accession>
<dbReference type="Proteomes" id="UP000000602">
    <property type="component" value="Chromosome"/>
</dbReference>
<dbReference type="KEGG" id="dps:DP2461"/>
<evidence type="ECO:0000313" key="2">
    <source>
        <dbReference type="Proteomes" id="UP000000602"/>
    </source>
</evidence>
<dbReference type="AlphaFoldDB" id="Q6AKD5"/>
<name>Q6AKD5_DESPS</name>
<keyword evidence="2" id="KW-1185">Reference proteome</keyword>
<reference evidence="2" key="1">
    <citation type="journal article" date="2004" name="Environ. Microbiol.">
        <title>The genome of Desulfotalea psychrophila, a sulfate-reducing bacterium from permanently cold Arctic sediments.</title>
        <authorList>
            <person name="Rabus R."/>
            <person name="Ruepp A."/>
            <person name="Frickey T."/>
            <person name="Rattei T."/>
            <person name="Fartmann B."/>
            <person name="Stark M."/>
            <person name="Bauer M."/>
            <person name="Zibat A."/>
            <person name="Lombardot T."/>
            <person name="Becker I."/>
            <person name="Amann J."/>
            <person name="Gellner K."/>
            <person name="Teeling H."/>
            <person name="Leuschner W.D."/>
            <person name="Gloeckner F.-O."/>
            <person name="Lupas A.N."/>
            <person name="Amann R."/>
            <person name="Klenk H.-P."/>
        </authorList>
    </citation>
    <scope>NUCLEOTIDE SEQUENCE [LARGE SCALE GENOMIC DNA]</scope>
    <source>
        <strain evidence="2">DSM 12343 / LSv54</strain>
    </source>
</reference>
<protein>
    <submittedName>
        <fullName evidence="1">Uncharacterized protein</fullName>
    </submittedName>
</protein>
<dbReference type="EMBL" id="CR522870">
    <property type="protein sequence ID" value="CAG37190.1"/>
    <property type="molecule type" value="Genomic_DNA"/>
</dbReference>
<sequence>MGLVVSCAQEQLKFPVQQTVFSDIRRPRVVAPSTSAIFAPIHFGLYSPASSNRSALAYKTVRVVLPPFVEIASSSLSSSSVSALRSAWVMLGRPMRLLRAF</sequence>
<evidence type="ECO:0000313" key="1">
    <source>
        <dbReference type="EMBL" id="CAG37190.1"/>
    </source>
</evidence>
<organism evidence="1 2">
    <name type="scientific">Desulfotalea psychrophila (strain LSv54 / DSM 12343)</name>
    <dbReference type="NCBI Taxonomy" id="177439"/>
    <lineage>
        <taxon>Bacteria</taxon>
        <taxon>Pseudomonadati</taxon>
        <taxon>Thermodesulfobacteriota</taxon>
        <taxon>Desulfobulbia</taxon>
        <taxon>Desulfobulbales</taxon>
        <taxon>Desulfocapsaceae</taxon>
        <taxon>Desulfotalea</taxon>
    </lineage>
</organism>
<gene>
    <name evidence="1" type="ordered locus">DP2461</name>
</gene>
<dbReference type="STRING" id="177439.DP2461"/>